<keyword evidence="2" id="KW-1133">Transmembrane helix</keyword>
<dbReference type="AlphaFoldDB" id="A0A0A9C637"/>
<reference evidence="3" key="2">
    <citation type="journal article" date="2015" name="Data Brief">
        <title>Shoot transcriptome of the giant reed, Arundo donax.</title>
        <authorList>
            <person name="Barrero R.A."/>
            <person name="Guerrero F.D."/>
            <person name="Moolhuijzen P."/>
            <person name="Goolsby J.A."/>
            <person name="Tidwell J."/>
            <person name="Bellgard S.E."/>
            <person name="Bellgard M.I."/>
        </authorList>
    </citation>
    <scope>NUCLEOTIDE SEQUENCE</scope>
    <source>
        <tissue evidence="3">Shoot tissue taken approximately 20 cm above the soil surface</tissue>
    </source>
</reference>
<accession>A0A0A9C637</accession>
<evidence type="ECO:0000256" key="1">
    <source>
        <dbReference type="SAM" id="MobiDB-lite"/>
    </source>
</evidence>
<proteinExistence type="predicted"/>
<feature type="transmembrane region" description="Helical" evidence="2">
    <location>
        <begin position="63"/>
        <end position="83"/>
    </location>
</feature>
<keyword evidence="2" id="KW-0472">Membrane</keyword>
<organism evidence="3">
    <name type="scientific">Arundo donax</name>
    <name type="common">Giant reed</name>
    <name type="synonym">Donax arundinaceus</name>
    <dbReference type="NCBI Taxonomy" id="35708"/>
    <lineage>
        <taxon>Eukaryota</taxon>
        <taxon>Viridiplantae</taxon>
        <taxon>Streptophyta</taxon>
        <taxon>Embryophyta</taxon>
        <taxon>Tracheophyta</taxon>
        <taxon>Spermatophyta</taxon>
        <taxon>Magnoliopsida</taxon>
        <taxon>Liliopsida</taxon>
        <taxon>Poales</taxon>
        <taxon>Poaceae</taxon>
        <taxon>PACMAD clade</taxon>
        <taxon>Arundinoideae</taxon>
        <taxon>Arundineae</taxon>
        <taxon>Arundo</taxon>
    </lineage>
</organism>
<reference evidence="3" key="1">
    <citation type="submission" date="2014-09" db="EMBL/GenBank/DDBJ databases">
        <authorList>
            <person name="Magalhaes I.L.F."/>
            <person name="Oliveira U."/>
            <person name="Santos F.R."/>
            <person name="Vidigal T.H.D.A."/>
            <person name="Brescovit A.D."/>
            <person name="Santos A.J."/>
        </authorList>
    </citation>
    <scope>NUCLEOTIDE SEQUENCE</scope>
    <source>
        <tissue evidence="3">Shoot tissue taken approximately 20 cm above the soil surface</tissue>
    </source>
</reference>
<sequence length="84" mass="9301">MSMRQRHRQIQARNESIASTGERNGSPCQQDGHGDSQVAKIMACSIPELPEVRQHRILKVAGLHCKHSITIIALTGLTLWTMLG</sequence>
<feature type="compositionally biased region" description="Basic residues" evidence="1">
    <location>
        <begin position="1"/>
        <end position="10"/>
    </location>
</feature>
<evidence type="ECO:0000256" key="2">
    <source>
        <dbReference type="SAM" id="Phobius"/>
    </source>
</evidence>
<protein>
    <submittedName>
        <fullName evidence="3">Uncharacterized protein</fullName>
    </submittedName>
</protein>
<keyword evidence="2" id="KW-0812">Transmembrane</keyword>
<dbReference type="EMBL" id="GBRH01229025">
    <property type="protein sequence ID" value="JAD68870.1"/>
    <property type="molecule type" value="Transcribed_RNA"/>
</dbReference>
<feature type="compositionally biased region" description="Polar residues" evidence="1">
    <location>
        <begin position="11"/>
        <end position="29"/>
    </location>
</feature>
<name>A0A0A9C637_ARUDO</name>
<feature type="region of interest" description="Disordered" evidence="1">
    <location>
        <begin position="1"/>
        <end position="34"/>
    </location>
</feature>
<evidence type="ECO:0000313" key="3">
    <source>
        <dbReference type="EMBL" id="JAD68870.1"/>
    </source>
</evidence>